<keyword evidence="3" id="KW-0238">DNA-binding</keyword>
<keyword evidence="4" id="KW-0233">DNA recombination</keyword>
<dbReference type="PANTHER" id="PTHR30461">
    <property type="entry name" value="DNA-INVERTASE FROM LAMBDOID PROPHAGE"/>
    <property type="match status" value="1"/>
</dbReference>
<dbReference type="InterPro" id="IPR006120">
    <property type="entry name" value="Resolvase_HTH_dom"/>
</dbReference>
<dbReference type="SUPFAM" id="SSF53041">
    <property type="entry name" value="Resolvase-like"/>
    <property type="match status" value="1"/>
</dbReference>
<dbReference type="CDD" id="cd00569">
    <property type="entry name" value="HTH_Hin_like"/>
    <property type="match status" value="1"/>
</dbReference>
<evidence type="ECO:0000313" key="8">
    <source>
        <dbReference type="Proteomes" id="UP000182126"/>
    </source>
</evidence>
<dbReference type="GO" id="GO:0015074">
    <property type="term" value="P:DNA integration"/>
    <property type="evidence" value="ECO:0007669"/>
    <property type="project" value="UniProtKB-KW"/>
</dbReference>
<dbReference type="SUPFAM" id="SSF46689">
    <property type="entry name" value="Homeodomain-like"/>
    <property type="match status" value="1"/>
</dbReference>
<dbReference type="Gene3D" id="1.10.10.60">
    <property type="entry name" value="Homeodomain-like"/>
    <property type="match status" value="1"/>
</dbReference>
<sequence length="187" mass="20170">MSSLTFAYARISTAGQRHDSQRSVLDSAGYDRLYEDTCSGTVDPMERPGFTRLVDAARPGDELLIFRLDRLGRSAASVLRTVEMLDERGITLRSISDGITTSGPTGKLVLTIMAGVASLERSVTAERSKEGIAAARARGQHLGRPSSLTPDQQSLAKRLRASGESYNSIARALGTSKTTVIRVTRQV</sequence>
<dbReference type="EMBL" id="LT629770">
    <property type="protein sequence ID" value="SDS95438.1"/>
    <property type="molecule type" value="Genomic_DNA"/>
</dbReference>
<evidence type="ECO:0000256" key="5">
    <source>
        <dbReference type="PIRSR" id="PIRSR606118-50"/>
    </source>
</evidence>
<dbReference type="Gene3D" id="3.40.50.1390">
    <property type="entry name" value="Resolvase, N-terminal catalytic domain"/>
    <property type="match status" value="1"/>
</dbReference>
<feature type="domain" description="Resolvase/invertase-type recombinase catalytic" evidence="6">
    <location>
        <begin position="4"/>
        <end position="139"/>
    </location>
</feature>
<organism evidence="7 8">
    <name type="scientific">Microbacterium paraoxydans</name>
    <dbReference type="NCBI Taxonomy" id="199592"/>
    <lineage>
        <taxon>Bacteria</taxon>
        <taxon>Bacillati</taxon>
        <taxon>Actinomycetota</taxon>
        <taxon>Actinomycetes</taxon>
        <taxon>Micrococcales</taxon>
        <taxon>Microbacteriaceae</taxon>
        <taxon>Microbacterium</taxon>
    </lineage>
</organism>
<evidence type="ECO:0000256" key="2">
    <source>
        <dbReference type="ARBA" id="ARBA00022908"/>
    </source>
</evidence>
<evidence type="ECO:0000313" key="7">
    <source>
        <dbReference type="EMBL" id="SDS95438.1"/>
    </source>
</evidence>
<proteinExistence type="inferred from homology"/>
<name>A0A1H1WDH1_9MICO</name>
<dbReference type="InterPro" id="IPR036162">
    <property type="entry name" value="Resolvase-like_N_sf"/>
</dbReference>
<dbReference type="GO" id="GO:0003677">
    <property type="term" value="F:DNA binding"/>
    <property type="evidence" value="ECO:0007669"/>
    <property type="project" value="UniProtKB-KW"/>
</dbReference>
<evidence type="ECO:0000256" key="3">
    <source>
        <dbReference type="ARBA" id="ARBA00023125"/>
    </source>
</evidence>
<dbReference type="PROSITE" id="PS51736">
    <property type="entry name" value="RECOMBINASES_3"/>
    <property type="match status" value="1"/>
</dbReference>
<dbReference type="RefSeq" id="WP_045262783.1">
    <property type="nucleotide sequence ID" value="NZ_LT629770.1"/>
</dbReference>
<evidence type="ECO:0000256" key="4">
    <source>
        <dbReference type="ARBA" id="ARBA00023172"/>
    </source>
</evidence>
<evidence type="ECO:0000259" key="6">
    <source>
        <dbReference type="PROSITE" id="PS51736"/>
    </source>
</evidence>
<dbReference type="Pfam" id="PF00239">
    <property type="entry name" value="Resolvase"/>
    <property type="match status" value="1"/>
</dbReference>
<reference evidence="7 8" key="1">
    <citation type="submission" date="2016-10" db="EMBL/GenBank/DDBJ databases">
        <authorList>
            <person name="de Groot N.N."/>
        </authorList>
    </citation>
    <scope>NUCLEOTIDE SEQUENCE [LARGE SCALE GENOMIC DNA]</scope>
    <source>
        <strain evidence="7 8">DSM 15019</strain>
    </source>
</reference>
<dbReference type="PROSITE" id="PS00398">
    <property type="entry name" value="RECOMBINASES_2"/>
    <property type="match status" value="1"/>
</dbReference>
<gene>
    <name evidence="7" type="ORF">SAMN04489809_3113</name>
</gene>
<dbReference type="PANTHER" id="PTHR30461:SF2">
    <property type="entry name" value="SERINE RECOMBINASE PINE-RELATED"/>
    <property type="match status" value="1"/>
</dbReference>
<accession>A0A1H1WDH1</accession>
<dbReference type="SMART" id="SM00857">
    <property type="entry name" value="Resolvase"/>
    <property type="match status" value="1"/>
</dbReference>
<dbReference type="CDD" id="cd03768">
    <property type="entry name" value="SR_ResInv"/>
    <property type="match status" value="1"/>
</dbReference>
<dbReference type="InterPro" id="IPR006119">
    <property type="entry name" value="Resolv_N"/>
</dbReference>
<dbReference type="Pfam" id="PF02796">
    <property type="entry name" value="HTH_7"/>
    <property type="match status" value="1"/>
</dbReference>
<feature type="active site" description="O-(5'-phospho-DNA)-serine intermediate" evidence="5">
    <location>
        <position position="12"/>
    </location>
</feature>
<dbReference type="InterPro" id="IPR050639">
    <property type="entry name" value="SSR_resolvase"/>
</dbReference>
<evidence type="ECO:0000256" key="1">
    <source>
        <dbReference type="ARBA" id="ARBA00009913"/>
    </source>
</evidence>
<dbReference type="Proteomes" id="UP000182126">
    <property type="component" value="Chromosome I"/>
</dbReference>
<comment type="similarity">
    <text evidence="1">Belongs to the site-specific recombinase resolvase family.</text>
</comment>
<dbReference type="InterPro" id="IPR009057">
    <property type="entry name" value="Homeodomain-like_sf"/>
</dbReference>
<protein>
    <submittedName>
        <fullName evidence="7">Site-specific DNA recombinase</fullName>
    </submittedName>
</protein>
<dbReference type="InterPro" id="IPR006118">
    <property type="entry name" value="Recombinase_CS"/>
</dbReference>
<dbReference type="GeneID" id="36298908"/>
<keyword evidence="2" id="KW-0229">DNA integration</keyword>
<dbReference type="AlphaFoldDB" id="A0A1H1WDH1"/>
<dbReference type="GO" id="GO:0000150">
    <property type="term" value="F:DNA strand exchange activity"/>
    <property type="evidence" value="ECO:0007669"/>
    <property type="project" value="InterPro"/>
</dbReference>